<dbReference type="PANTHER" id="PTHR13228">
    <property type="entry name" value="CONSERVED OLIGOMERIC GOLGI COMPLEX COMPONENT 5"/>
    <property type="match status" value="1"/>
</dbReference>
<evidence type="ECO:0000256" key="4">
    <source>
        <dbReference type="ARBA" id="ARBA00023136"/>
    </source>
</evidence>
<feature type="domain" description="Conserved oligomeric Golgi complex subunit 5 helical" evidence="6">
    <location>
        <begin position="86"/>
        <end position="292"/>
    </location>
</feature>
<evidence type="ECO:0000256" key="3">
    <source>
        <dbReference type="ARBA" id="ARBA00023034"/>
    </source>
</evidence>
<comment type="subcellular location">
    <subcellularLocation>
        <location evidence="1">Golgi apparatus membrane</location>
        <topology evidence="1">Peripheral membrane protein</topology>
    </subcellularLocation>
</comment>
<dbReference type="PANTHER" id="PTHR13228:SF3">
    <property type="entry name" value="CONSERVED OLIGOMERIC GOLGI COMPLEX SUBUNIT 5"/>
    <property type="match status" value="1"/>
</dbReference>
<proteinExistence type="predicted"/>
<dbReference type="InterPro" id="IPR048485">
    <property type="entry name" value="COG5_helical"/>
</dbReference>
<name>A0A5N5TGI8_9CRUS</name>
<keyword evidence="3" id="KW-0333">Golgi apparatus</keyword>
<dbReference type="GO" id="GO:0006891">
    <property type="term" value="P:intra-Golgi vesicle-mediated transport"/>
    <property type="evidence" value="ECO:0007669"/>
    <property type="project" value="InterPro"/>
</dbReference>
<dbReference type="GO" id="GO:0017119">
    <property type="term" value="C:Golgi transport complex"/>
    <property type="evidence" value="ECO:0007669"/>
    <property type="project" value="InterPro"/>
</dbReference>
<sequence>MHERIQTLQAGVERLRARVVEPYNQISQQTLILGRLQSACELLRRIIRCLSLSQRLQEQMANGPKDITKAALSLRELDDISKSMDLSGITILEKDQRMIRQARSDIEKQATLMLDKGMEMQNQSQVGTALQVFYNLGMLHSSVEKVLDNLIKHLNKSVTSALDVNYLTQLTQNTKKGGAPGKAVMPTIGQSAQFRANLWAGLEKLMDDIYHICMKTSHLHKVLAKKKDSNTHVCFLEEIYKQSTADLFTRVWKNVTLILSEEFARAANESNFIRQALEVDYPKLVRLYGDLWKKLEVISSDIRAAQTFGSDLSTSIQLNLEEAQDMERNNDSEAVEFDPETALRNSLIPIEKAYISRSLSRLFDAVNLMFSTPGTVPSKEEIDTLIKTITSELNISSIDKNLSETIGRNVVKTLQLFCQKCEQLVVADGEASQVIGPSTPGQILNVNIVNQLIYVYNQIERTANSTLAHLPRSVLQSMLKTLPSVEALISSTTQPLFSSLRDSVEAIILTMHKEDFSSNDSRASDSDIQVSLYMKELQGFLNRAATDYIEPFHQCSVITKKVYNLCSFALELFVRHASLLRPIGDQGKMRLGTADFAQMELAINPLVPRASDLGRPYRIIRAFRPLLFQTPEHIASSPSIGDVIPYSTILHYLFGRAPPELRSPHQTAGWSQTRYSNWLDDHPSERERLSLVEGALESYVSTVKSKHLTEFDPLYPIMKDLLEKGLVYVGKGTKVVAYAEIS</sequence>
<dbReference type="Proteomes" id="UP000326759">
    <property type="component" value="Unassembled WGS sequence"/>
</dbReference>
<dbReference type="Pfam" id="PF10392">
    <property type="entry name" value="COG5_N"/>
    <property type="match status" value="1"/>
</dbReference>
<dbReference type="AlphaFoldDB" id="A0A5N5TGI8"/>
<protein>
    <recommendedName>
        <fullName evidence="2">Conserved oligomeric Golgi complex subunit 5</fullName>
    </recommendedName>
</protein>
<dbReference type="Pfam" id="PF20649">
    <property type="entry name" value="COG5_C"/>
    <property type="match status" value="1"/>
</dbReference>
<feature type="domain" description="Conserved oligomeric Golgi complex subunit 5 N-terminal" evidence="5">
    <location>
        <begin position="2"/>
        <end position="56"/>
    </location>
</feature>
<evidence type="ECO:0000256" key="2">
    <source>
        <dbReference type="ARBA" id="ARBA00020974"/>
    </source>
</evidence>
<dbReference type="InterPro" id="IPR049176">
    <property type="entry name" value="COG5_N"/>
</dbReference>
<evidence type="ECO:0000259" key="6">
    <source>
        <dbReference type="Pfam" id="PF20649"/>
    </source>
</evidence>
<reference evidence="7 8" key="1">
    <citation type="journal article" date="2019" name="PLoS Biol.">
        <title>Sex chromosomes control vertical transmission of feminizing Wolbachia symbionts in an isopod.</title>
        <authorList>
            <person name="Becking T."/>
            <person name="Chebbi M.A."/>
            <person name="Giraud I."/>
            <person name="Moumen B."/>
            <person name="Laverre T."/>
            <person name="Caubet Y."/>
            <person name="Peccoud J."/>
            <person name="Gilbert C."/>
            <person name="Cordaux R."/>
        </authorList>
    </citation>
    <scope>NUCLEOTIDE SEQUENCE [LARGE SCALE GENOMIC DNA]</scope>
    <source>
        <strain evidence="7">ANa2</strain>
        <tissue evidence="7">Whole body excluding digestive tract and cuticle</tissue>
    </source>
</reference>
<gene>
    <name evidence="7" type="primary">COG5</name>
    <name evidence="7" type="ORF">Anas_00260</name>
</gene>
<dbReference type="InterPro" id="IPR019465">
    <property type="entry name" value="Cog5"/>
</dbReference>
<keyword evidence="8" id="KW-1185">Reference proteome</keyword>
<evidence type="ECO:0000313" key="8">
    <source>
        <dbReference type="Proteomes" id="UP000326759"/>
    </source>
</evidence>
<evidence type="ECO:0000313" key="7">
    <source>
        <dbReference type="EMBL" id="KAB7505591.1"/>
    </source>
</evidence>
<accession>A0A5N5TGI8</accession>
<keyword evidence="4" id="KW-0472">Membrane</keyword>
<dbReference type="GO" id="GO:0000139">
    <property type="term" value="C:Golgi membrane"/>
    <property type="evidence" value="ECO:0007669"/>
    <property type="project" value="UniProtKB-SubCell"/>
</dbReference>
<comment type="caution">
    <text evidence="7">The sequence shown here is derived from an EMBL/GenBank/DDBJ whole genome shotgun (WGS) entry which is preliminary data.</text>
</comment>
<evidence type="ECO:0000256" key="1">
    <source>
        <dbReference type="ARBA" id="ARBA00004395"/>
    </source>
</evidence>
<evidence type="ECO:0000259" key="5">
    <source>
        <dbReference type="Pfam" id="PF10392"/>
    </source>
</evidence>
<organism evidence="7 8">
    <name type="scientific">Armadillidium nasatum</name>
    <dbReference type="NCBI Taxonomy" id="96803"/>
    <lineage>
        <taxon>Eukaryota</taxon>
        <taxon>Metazoa</taxon>
        <taxon>Ecdysozoa</taxon>
        <taxon>Arthropoda</taxon>
        <taxon>Crustacea</taxon>
        <taxon>Multicrustacea</taxon>
        <taxon>Malacostraca</taxon>
        <taxon>Eumalacostraca</taxon>
        <taxon>Peracarida</taxon>
        <taxon>Isopoda</taxon>
        <taxon>Oniscidea</taxon>
        <taxon>Crinocheta</taxon>
        <taxon>Armadillidiidae</taxon>
        <taxon>Armadillidium</taxon>
    </lineage>
</organism>
<dbReference type="EMBL" id="SEYY01001190">
    <property type="protein sequence ID" value="KAB7505591.1"/>
    <property type="molecule type" value="Genomic_DNA"/>
</dbReference>
<dbReference type="OrthoDB" id="18786at2759"/>